<accession>A0A9N9E8A9</accession>
<feature type="compositionally biased region" description="Polar residues" evidence="1">
    <location>
        <begin position="31"/>
        <end position="44"/>
    </location>
</feature>
<feature type="non-terminal residue" evidence="2">
    <location>
        <position position="158"/>
    </location>
</feature>
<feature type="region of interest" description="Disordered" evidence="1">
    <location>
        <begin position="24"/>
        <end position="72"/>
    </location>
</feature>
<dbReference type="Proteomes" id="UP000789739">
    <property type="component" value="Unassembled WGS sequence"/>
</dbReference>
<gene>
    <name evidence="2" type="ORF">PBRASI_LOCUS11149</name>
</gene>
<dbReference type="EMBL" id="CAJVPI010004485">
    <property type="protein sequence ID" value="CAG8668025.1"/>
    <property type="molecule type" value="Genomic_DNA"/>
</dbReference>
<evidence type="ECO:0000313" key="3">
    <source>
        <dbReference type="Proteomes" id="UP000789739"/>
    </source>
</evidence>
<protein>
    <submittedName>
        <fullName evidence="2">3805_t:CDS:1</fullName>
    </submittedName>
</protein>
<evidence type="ECO:0000256" key="1">
    <source>
        <dbReference type="SAM" id="MobiDB-lite"/>
    </source>
</evidence>
<keyword evidence="3" id="KW-1185">Reference proteome</keyword>
<sequence length="158" mass="17631">MEFPEEISQADEVNMFDAELKTIDKTKSSEDANGSATPPVSTEFATDYDAIGEQSDDLSDNLSNTNTNDLDDLPASYSYDDRSFYGLSKFSKFRDSKFIPNLYRLIELRSDTSTNGTVDKAIIHPTDLGNLCNALAPESYHSIADIRFEKLGKEHLDL</sequence>
<comment type="caution">
    <text evidence="2">The sequence shown here is derived from an EMBL/GenBank/DDBJ whole genome shotgun (WGS) entry which is preliminary data.</text>
</comment>
<proteinExistence type="predicted"/>
<evidence type="ECO:0000313" key="2">
    <source>
        <dbReference type="EMBL" id="CAG8668025.1"/>
    </source>
</evidence>
<organism evidence="2 3">
    <name type="scientific">Paraglomus brasilianum</name>
    <dbReference type="NCBI Taxonomy" id="144538"/>
    <lineage>
        <taxon>Eukaryota</taxon>
        <taxon>Fungi</taxon>
        <taxon>Fungi incertae sedis</taxon>
        <taxon>Mucoromycota</taxon>
        <taxon>Glomeromycotina</taxon>
        <taxon>Glomeromycetes</taxon>
        <taxon>Paraglomerales</taxon>
        <taxon>Paraglomeraceae</taxon>
        <taxon>Paraglomus</taxon>
    </lineage>
</organism>
<dbReference type="OrthoDB" id="2343366at2759"/>
<reference evidence="2" key="1">
    <citation type="submission" date="2021-06" db="EMBL/GenBank/DDBJ databases">
        <authorList>
            <person name="Kallberg Y."/>
            <person name="Tangrot J."/>
            <person name="Rosling A."/>
        </authorList>
    </citation>
    <scope>NUCLEOTIDE SEQUENCE</scope>
    <source>
        <strain evidence="2">BR232B</strain>
    </source>
</reference>
<dbReference type="AlphaFoldDB" id="A0A9N9E8A9"/>
<name>A0A9N9E8A9_9GLOM</name>